<keyword evidence="3" id="KW-1185">Reference proteome</keyword>
<reference evidence="2 3" key="1">
    <citation type="submission" date="2024-07" db="EMBL/GenBank/DDBJ databases">
        <title>Genomic Encyclopedia of Type Strains, Phase V (KMG-V): Genome sequencing to study the core and pangenomes of soil and plant-associated prokaryotes.</title>
        <authorList>
            <person name="Whitman W."/>
        </authorList>
    </citation>
    <scope>NUCLEOTIDE SEQUENCE [LARGE SCALE GENOMIC DNA]</scope>
    <source>
        <strain evidence="2 3">USDA 222</strain>
    </source>
</reference>
<evidence type="ECO:0000313" key="2">
    <source>
        <dbReference type="EMBL" id="MEY9468518.1"/>
    </source>
</evidence>
<accession>A0ABV4GC61</accession>
<organism evidence="2 3">
    <name type="scientific">Bradyrhizobium yuanmingense</name>
    <dbReference type="NCBI Taxonomy" id="108015"/>
    <lineage>
        <taxon>Bacteria</taxon>
        <taxon>Pseudomonadati</taxon>
        <taxon>Pseudomonadota</taxon>
        <taxon>Alphaproteobacteria</taxon>
        <taxon>Hyphomicrobiales</taxon>
        <taxon>Nitrobacteraceae</taxon>
        <taxon>Bradyrhizobium</taxon>
    </lineage>
</organism>
<protein>
    <recommendedName>
        <fullName evidence="4">Transposase</fullName>
    </recommendedName>
</protein>
<feature type="region of interest" description="Disordered" evidence="1">
    <location>
        <begin position="1"/>
        <end position="43"/>
    </location>
</feature>
<name>A0ABV4GC61_9BRAD</name>
<proteinExistence type="predicted"/>
<dbReference type="EMBL" id="JBGBZN010000002">
    <property type="protein sequence ID" value="MEY9468518.1"/>
    <property type="molecule type" value="Genomic_DNA"/>
</dbReference>
<dbReference type="Proteomes" id="UP001565474">
    <property type="component" value="Unassembled WGS sequence"/>
</dbReference>
<feature type="compositionally biased region" description="Basic and acidic residues" evidence="1">
    <location>
        <begin position="10"/>
        <end position="24"/>
    </location>
</feature>
<sequence>MPGSVASSAGEDKMGPAVVPDKRASSARKSGTHSQRKLFGEDTQLPVSRHDCSLWLWVPAPVRFAH</sequence>
<gene>
    <name evidence="2" type="ORF">ABH992_000917</name>
</gene>
<evidence type="ECO:0000313" key="3">
    <source>
        <dbReference type="Proteomes" id="UP001565474"/>
    </source>
</evidence>
<comment type="caution">
    <text evidence="2">The sequence shown here is derived from an EMBL/GenBank/DDBJ whole genome shotgun (WGS) entry which is preliminary data.</text>
</comment>
<evidence type="ECO:0000256" key="1">
    <source>
        <dbReference type="SAM" id="MobiDB-lite"/>
    </source>
</evidence>
<evidence type="ECO:0008006" key="4">
    <source>
        <dbReference type="Google" id="ProtNLM"/>
    </source>
</evidence>